<dbReference type="GO" id="GO:0005524">
    <property type="term" value="F:ATP binding"/>
    <property type="evidence" value="ECO:0007669"/>
    <property type="project" value="InterPro"/>
</dbReference>
<reference evidence="3" key="2">
    <citation type="submission" date="2015-06" db="UniProtKB">
        <authorList>
            <consortium name="EnsemblPlants"/>
        </authorList>
    </citation>
    <scope>IDENTIFICATION</scope>
    <source>
        <strain evidence="3">DM1-3 516 R44</strain>
    </source>
</reference>
<keyword evidence="4" id="KW-1185">Reference proteome</keyword>
<feature type="region of interest" description="Disordered" evidence="1">
    <location>
        <begin position="204"/>
        <end position="225"/>
    </location>
</feature>
<dbReference type="GO" id="GO:0004672">
    <property type="term" value="F:protein kinase activity"/>
    <property type="evidence" value="ECO:0007669"/>
    <property type="project" value="InterPro"/>
</dbReference>
<dbReference type="InterPro" id="IPR044591">
    <property type="entry name" value="RUK"/>
</dbReference>
<dbReference type="HOGENOM" id="CLU_1059262_0_0_1"/>
<feature type="compositionally biased region" description="Basic and acidic residues" evidence="1">
    <location>
        <begin position="210"/>
        <end position="220"/>
    </location>
</feature>
<evidence type="ECO:0000256" key="1">
    <source>
        <dbReference type="SAM" id="MobiDB-lite"/>
    </source>
</evidence>
<dbReference type="Proteomes" id="UP000011115">
    <property type="component" value="Unassembled WGS sequence"/>
</dbReference>
<reference evidence="4" key="1">
    <citation type="journal article" date="2011" name="Nature">
        <title>Genome sequence and analysis of the tuber crop potato.</title>
        <authorList>
            <consortium name="The Potato Genome Sequencing Consortium"/>
        </authorList>
    </citation>
    <scope>NUCLEOTIDE SEQUENCE [LARGE SCALE GENOMIC DNA]</scope>
    <source>
        <strain evidence="4">cv. DM1-3 516 R44</strain>
    </source>
</reference>
<dbReference type="SUPFAM" id="SSF56112">
    <property type="entry name" value="Protein kinase-like (PK-like)"/>
    <property type="match status" value="1"/>
</dbReference>
<dbReference type="eggNOG" id="KOG0597">
    <property type="taxonomic scope" value="Eukaryota"/>
</dbReference>
<dbReference type="Gene3D" id="1.10.510.10">
    <property type="entry name" value="Transferase(Phosphotransferase) domain 1"/>
    <property type="match status" value="1"/>
</dbReference>
<feature type="region of interest" description="Disordered" evidence="1">
    <location>
        <begin position="240"/>
        <end position="263"/>
    </location>
</feature>
<dbReference type="GO" id="GO:0008017">
    <property type="term" value="F:microtubule binding"/>
    <property type="evidence" value="ECO:0007669"/>
    <property type="project" value="InterPro"/>
</dbReference>
<dbReference type="PANTHER" id="PTHR46562:SF1">
    <property type="entry name" value="SERINE_THREONINE-PROTEIN KINASE ULK4"/>
    <property type="match status" value="1"/>
</dbReference>
<dbReference type="GO" id="GO:0000914">
    <property type="term" value="P:phragmoplast assembly"/>
    <property type="evidence" value="ECO:0007669"/>
    <property type="project" value="InterPro"/>
</dbReference>
<protein>
    <submittedName>
        <fullName evidence="3">EMB3013</fullName>
    </submittedName>
</protein>
<dbReference type="Gramene" id="PGSC0003DMT400075035">
    <property type="protein sequence ID" value="PGSC0003DMT400075035"/>
    <property type="gene ID" value="PGSC0003DMG400029186"/>
</dbReference>
<dbReference type="EnsemblPlants" id="PGSC0003DMT400075035">
    <property type="protein sequence ID" value="PGSC0003DMT400075035"/>
    <property type="gene ID" value="PGSC0003DMG400029186"/>
</dbReference>
<accession>M1CUK1</accession>
<dbReference type="AlphaFoldDB" id="M1CUK1"/>
<dbReference type="InterPro" id="IPR000719">
    <property type="entry name" value="Prot_kinase_dom"/>
</dbReference>
<dbReference type="Gene3D" id="3.30.200.20">
    <property type="entry name" value="Phosphorylase Kinase, domain 1"/>
    <property type="match status" value="1"/>
</dbReference>
<name>M1CUK1_SOLTU</name>
<evidence type="ECO:0000313" key="3">
    <source>
        <dbReference type="EnsemblPlants" id="PGSC0003DMT400075035"/>
    </source>
</evidence>
<dbReference type="PANTHER" id="PTHR46562">
    <property type="entry name" value="SERINE/THREONINE-KINASE ULK4-LIKE PROTEIN-RELATED"/>
    <property type="match status" value="1"/>
</dbReference>
<dbReference type="InParanoid" id="M1CUK1"/>
<dbReference type="SMART" id="SM00220">
    <property type="entry name" value="S_TKc"/>
    <property type="match status" value="1"/>
</dbReference>
<proteinExistence type="predicted"/>
<dbReference type="PROSITE" id="PS50011">
    <property type="entry name" value="PROTEIN_KINASE_DOM"/>
    <property type="match status" value="1"/>
</dbReference>
<feature type="domain" description="Protein kinase" evidence="2">
    <location>
        <begin position="4"/>
        <end position="263"/>
    </location>
</feature>
<sequence length="263" mass="29947">MNQYRIYEAIGHGKHSTVYKGRKKKTIEYFAILSVDNSHKNKVKILHSLDHANVLKFHSGYETYAHLWLVLEYCVGGNLISLLQHVSTGRYLHSKGIYCDLKPSNIMLDGNGITKLCDFGLARKLSDILKTPSSQPFPNRFMRLPDDGLFNDFLKAKIVVFCEGFDLVGSDKNIAIKSHFGISGAILKPRDMVRGIQVRTYRRSNVGNASDKRRSSRPDDITQGLRVSYRCRQTRPCDISHTMSDEARRHKPRPTRIVHVTST</sequence>
<evidence type="ECO:0000259" key="2">
    <source>
        <dbReference type="PROSITE" id="PS50011"/>
    </source>
</evidence>
<dbReference type="InterPro" id="IPR011009">
    <property type="entry name" value="Kinase-like_dom_sf"/>
</dbReference>
<organism evidence="3 4">
    <name type="scientific">Solanum tuberosum</name>
    <name type="common">Potato</name>
    <dbReference type="NCBI Taxonomy" id="4113"/>
    <lineage>
        <taxon>Eukaryota</taxon>
        <taxon>Viridiplantae</taxon>
        <taxon>Streptophyta</taxon>
        <taxon>Embryophyta</taxon>
        <taxon>Tracheophyta</taxon>
        <taxon>Spermatophyta</taxon>
        <taxon>Magnoliopsida</taxon>
        <taxon>eudicotyledons</taxon>
        <taxon>Gunneridae</taxon>
        <taxon>Pentapetalae</taxon>
        <taxon>asterids</taxon>
        <taxon>lamiids</taxon>
        <taxon>Solanales</taxon>
        <taxon>Solanaceae</taxon>
        <taxon>Solanoideae</taxon>
        <taxon>Solaneae</taxon>
        <taxon>Solanum</taxon>
    </lineage>
</organism>
<dbReference type="PaxDb" id="4113-PGSC0003DMT400075035"/>
<dbReference type="Pfam" id="PF00069">
    <property type="entry name" value="Pkinase"/>
    <property type="match status" value="1"/>
</dbReference>
<evidence type="ECO:0000313" key="4">
    <source>
        <dbReference type="Proteomes" id="UP000011115"/>
    </source>
</evidence>